<evidence type="ECO:0000313" key="3">
    <source>
        <dbReference type="Proteomes" id="UP000775872"/>
    </source>
</evidence>
<proteinExistence type="predicted"/>
<dbReference type="AlphaFoldDB" id="A0A9N9Z834"/>
<dbReference type="OrthoDB" id="66144at2759"/>
<evidence type="ECO:0000259" key="1">
    <source>
        <dbReference type="Pfam" id="PF13847"/>
    </source>
</evidence>
<dbReference type="Pfam" id="PF13847">
    <property type="entry name" value="Methyltransf_31"/>
    <property type="match status" value="1"/>
</dbReference>
<comment type="caution">
    <text evidence="2">The sequence shown here is derived from an EMBL/GenBank/DDBJ whole genome shotgun (WGS) entry which is preliminary data.</text>
</comment>
<reference evidence="2" key="1">
    <citation type="submission" date="2021-10" db="EMBL/GenBank/DDBJ databases">
        <authorList>
            <person name="Piombo E."/>
        </authorList>
    </citation>
    <scope>NUCLEOTIDE SEQUENCE</scope>
</reference>
<sequence length="331" mass="36368">MDSKKIQETLRKQYDALSTLDDEGIDRMIRQSEDFMGGIAGLLLEQAGLDSGTTTSFDLVDHACGTGPIAARLQQTIQPDVLRQSKILCADVNQAFVDILTKRVRKLDWINVETKVLDAQSPSIDLTSKLQDSGMAGGLFDYMTLNFALHIIPEPEAVLRGNLPPTSSRQSDELIGNSEACRVLRPGGTLAFSVVHADTGVAGGWVPDLRSTLETLPFKTPLPSPVQMAVHGKPEWVDPEGIKKALSAHGFVDIVVRTIGTPQHVKGPEEFATKFSMIFKWIMDTYWTEEQIAEYQAGFRDRVIEHLTEKHGNSGWDLQGTAILATAKTPQ</sequence>
<dbReference type="InterPro" id="IPR029063">
    <property type="entry name" value="SAM-dependent_MTases_sf"/>
</dbReference>
<organism evidence="2 3">
    <name type="scientific">Clonostachys solani</name>
    <dbReference type="NCBI Taxonomy" id="160281"/>
    <lineage>
        <taxon>Eukaryota</taxon>
        <taxon>Fungi</taxon>
        <taxon>Dikarya</taxon>
        <taxon>Ascomycota</taxon>
        <taxon>Pezizomycotina</taxon>
        <taxon>Sordariomycetes</taxon>
        <taxon>Hypocreomycetidae</taxon>
        <taxon>Hypocreales</taxon>
        <taxon>Bionectriaceae</taxon>
        <taxon>Clonostachys</taxon>
    </lineage>
</organism>
<dbReference type="Gene3D" id="3.40.50.150">
    <property type="entry name" value="Vaccinia Virus protein VP39"/>
    <property type="match status" value="1"/>
</dbReference>
<evidence type="ECO:0000313" key="2">
    <source>
        <dbReference type="EMBL" id="CAH0051210.1"/>
    </source>
</evidence>
<dbReference type="SUPFAM" id="SSF53335">
    <property type="entry name" value="S-adenosyl-L-methionine-dependent methyltransferases"/>
    <property type="match status" value="1"/>
</dbReference>
<name>A0A9N9Z834_9HYPO</name>
<keyword evidence="3" id="KW-1185">Reference proteome</keyword>
<accession>A0A9N9Z834</accession>
<dbReference type="EMBL" id="CABFOC020000039">
    <property type="protein sequence ID" value="CAH0051210.1"/>
    <property type="molecule type" value="Genomic_DNA"/>
</dbReference>
<protein>
    <recommendedName>
        <fullName evidence="1">Methyltransferase domain-containing protein</fullName>
    </recommendedName>
</protein>
<gene>
    <name evidence="2" type="ORF">CSOL1703_00016108</name>
</gene>
<dbReference type="Proteomes" id="UP000775872">
    <property type="component" value="Unassembled WGS sequence"/>
</dbReference>
<dbReference type="InterPro" id="IPR025714">
    <property type="entry name" value="Methyltranfer_dom"/>
</dbReference>
<feature type="domain" description="Methyltransferase" evidence="1">
    <location>
        <begin position="60"/>
        <end position="196"/>
    </location>
</feature>